<evidence type="ECO:0000256" key="1">
    <source>
        <dbReference type="SAM" id="MobiDB-lite"/>
    </source>
</evidence>
<feature type="compositionally biased region" description="Low complexity" evidence="1">
    <location>
        <begin position="326"/>
        <end position="338"/>
    </location>
</feature>
<evidence type="ECO:0008006" key="4">
    <source>
        <dbReference type="Google" id="ProtNLM"/>
    </source>
</evidence>
<dbReference type="Proteomes" id="UP000007089">
    <property type="component" value="Chromosome"/>
</dbReference>
<dbReference type="InterPro" id="IPR029058">
    <property type="entry name" value="AB_hydrolase_fold"/>
</dbReference>
<sequence>MHVLDVLFGLTAAGPHFFADGWGDRRLVAKLRPLPLARRAPARIDVSLGPPRGAHGGTLRDGCFRSPESRLPGCARAARIQVLLPAGPLRGVAVHLAASGDQGFAMRLRFAAPLLAQGIGAVVLENAFYGARRPERQARHAVRSVSDLYLMGAATFQEGRALLAWAREALGAPRVGVTGYSMGGQLAAMVGASMPFPVATVPLAPSCSPDSVLLSGVLRDVPDWAALAGRAADREAARRKLCAGLSRFSVCALPPPVAPGAAIVVGTAADGVVPPAEMARIAAHWGCELRWLPAGHVSAVLRHQGAMREAILDAFLRLEAAERELSPAAPGSAGSARRASSRARSRRAGPRGRAPSRLR</sequence>
<evidence type="ECO:0000313" key="3">
    <source>
        <dbReference type="Proteomes" id="UP000007089"/>
    </source>
</evidence>
<protein>
    <recommendedName>
        <fullName evidence="4">Abhydrolase domain-containing 18</fullName>
    </recommendedName>
</protein>
<dbReference type="AlphaFoldDB" id="B8JCL5"/>
<dbReference type="PANTHER" id="PTHR13617">
    <property type="entry name" value="PROTEIN ABHD18"/>
    <property type="match status" value="1"/>
</dbReference>
<proteinExistence type="predicted"/>
<dbReference type="Pfam" id="PF09752">
    <property type="entry name" value="ABHD18"/>
    <property type="match status" value="2"/>
</dbReference>
<accession>B8JCL5</accession>
<dbReference type="Gene3D" id="3.40.50.1820">
    <property type="entry name" value="alpha/beta hydrolase"/>
    <property type="match status" value="1"/>
</dbReference>
<name>B8JCL5_ANAD2</name>
<organism evidence="2 3">
    <name type="scientific">Anaeromyxobacter dehalogenans (strain ATCC BAA-258 / DSM 21875 / 2CP-1)</name>
    <dbReference type="NCBI Taxonomy" id="455488"/>
    <lineage>
        <taxon>Bacteria</taxon>
        <taxon>Pseudomonadati</taxon>
        <taxon>Myxococcota</taxon>
        <taxon>Myxococcia</taxon>
        <taxon>Myxococcales</taxon>
        <taxon>Cystobacterineae</taxon>
        <taxon>Anaeromyxobacteraceae</taxon>
        <taxon>Anaeromyxobacter</taxon>
    </lineage>
</organism>
<dbReference type="ESTHER" id="anad2-b8jcl5">
    <property type="family name" value="ABHD18"/>
</dbReference>
<dbReference type="EMBL" id="CP001359">
    <property type="protein sequence ID" value="ACL67735.1"/>
    <property type="molecule type" value="Genomic_DNA"/>
</dbReference>
<dbReference type="InterPro" id="IPR019149">
    <property type="entry name" value="ABHD18"/>
</dbReference>
<feature type="compositionally biased region" description="Basic residues" evidence="1">
    <location>
        <begin position="339"/>
        <end position="359"/>
    </location>
</feature>
<dbReference type="HOGENOM" id="CLU_035640_1_1_7"/>
<dbReference type="SUPFAM" id="SSF53474">
    <property type="entry name" value="alpha/beta-Hydrolases"/>
    <property type="match status" value="1"/>
</dbReference>
<evidence type="ECO:0000313" key="2">
    <source>
        <dbReference type="EMBL" id="ACL67735.1"/>
    </source>
</evidence>
<keyword evidence="3" id="KW-1185">Reference proteome</keyword>
<dbReference type="RefSeq" id="WP_015935418.1">
    <property type="nucleotide sequence ID" value="NC_011891.1"/>
</dbReference>
<gene>
    <name evidence="2" type="ordered locus">A2cp1_4418</name>
</gene>
<reference evidence="2" key="1">
    <citation type="submission" date="2009-01" db="EMBL/GenBank/DDBJ databases">
        <title>Complete sequence of Anaeromyxobacter dehalogenans 2CP-1.</title>
        <authorList>
            <consortium name="US DOE Joint Genome Institute"/>
            <person name="Lucas S."/>
            <person name="Copeland A."/>
            <person name="Lapidus A."/>
            <person name="Glavina del Rio T."/>
            <person name="Dalin E."/>
            <person name="Tice H."/>
            <person name="Bruce D."/>
            <person name="Goodwin L."/>
            <person name="Pitluck S."/>
            <person name="Saunders E."/>
            <person name="Brettin T."/>
            <person name="Detter J.C."/>
            <person name="Han C."/>
            <person name="Larimer F."/>
            <person name="Land M."/>
            <person name="Hauser L."/>
            <person name="Kyrpides N."/>
            <person name="Ovchinnikova G."/>
            <person name="Beliaev A.S."/>
            <person name="Richardson P."/>
        </authorList>
    </citation>
    <scope>NUCLEOTIDE SEQUENCE</scope>
    <source>
        <strain evidence="2">2CP-1</strain>
    </source>
</reference>
<dbReference type="PANTHER" id="PTHR13617:SF14">
    <property type="entry name" value="PROTEIN ABHD18"/>
    <property type="match status" value="1"/>
</dbReference>
<dbReference type="KEGG" id="acp:A2cp1_4418"/>
<feature type="region of interest" description="Disordered" evidence="1">
    <location>
        <begin position="324"/>
        <end position="359"/>
    </location>
</feature>